<dbReference type="CDD" id="cd08261">
    <property type="entry name" value="Zn_ADH7"/>
    <property type="match status" value="1"/>
</dbReference>
<dbReference type="GO" id="GO:0016491">
    <property type="term" value="F:oxidoreductase activity"/>
    <property type="evidence" value="ECO:0007669"/>
    <property type="project" value="UniProtKB-KW"/>
</dbReference>
<evidence type="ECO:0000259" key="3">
    <source>
        <dbReference type="Pfam" id="PF08240"/>
    </source>
</evidence>
<dbReference type="EMBL" id="FPKU01000001">
    <property type="protein sequence ID" value="SFZ80607.1"/>
    <property type="molecule type" value="Genomic_DNA"/>
</dbReference>
<dbReference type="PANTHER" id="PTHR43401">
    <property type="entry name" value="L-THREONINE 3-DEHYDROGENASE"/>
    <property type="match status" value="1"/>
</dbReference>
<keyword evidence="5" id="KW-1185">Reference proteome</keyword>
<dbReference type="Pfam" id="PF08240">
    <property type="entry name" value="ADH_N"/>
    <property type="match status" value="1"/>
</dbReference>
<protein>
    <submittedName>
        <fullName evidence="4">2-desacetyl-2-hydroxyethyl bacteriochlorophyllide A dehydrogenase</fullName>
    </submittedName>
</protein>
<sequence length="343" mass="35728">MSPSATMRALVCAEPGQLAIATRAIPQRGPDEVLVRVRRVGICGTDYHIFEGKHPFLAYPRVMGHELAAEVVEAPEGSPLVVGEAVIINPYLACGTCIACRKGSPNCCTRIAVLGVHTDGGMADYLVLPETNVISGNGLNLDQCAAVEFLAIGAHAVRRGGVGPGDRALVIGAGPIGLGAALFARLSGATVHLLDRDAERLASIGAIVGAAGTIRADEGMDAAVAAATDGEGFDVVFDATGVGKSMEKAFDHVAATGRLVLVSVVKDPITFSDPDFHRREMTLIASRNATAVDFERVAEALRSGAVPIDQIVTHRTSLQGAIADLPRWAREKSGLIKALVTLD</sequence>
<keyword evidence="1" id="KW-0560">Oxidoreductase</keyword>
<dbReference type="PANTHER" id="PTHR43401:SF3">
    <property type="entry name" value="L-GALACTONATE-5-DEHYDROGENASE"/>
    <property type="match status" value="1"/>
</dbReference>
<feature type="domain" description="Alcohol dehydrogenase-like C-terminal" evidence="2">
    <location>
        <begin position="175"/>
        <end position="300"/>
    </location>
</feature>
<organism evidence="4 5">
    <name type="scientific">Devosia enhydra</name>
    <dbReference type="NCBI Taxonomy" id="665118"/>
    <lineage>
        <taxon>Bacteria</taxon>
        <taxon>Pseudomonadati</taxon>
        <taxon>Pseudomonadota</taxon>
        <taxon>Alphaproteobacteria</taxon>
        <taxon>Hyphomicrobiales</taxon>
        <taxon>Devosiaceae</taxon>
        <taxon>Devosia</taxon>
    </lineage>
</organism>
<dbReference type="AlphaFoldDB" id="A0A1K2HS78"/>
<dbReference type="SUPFAM" id="SSF51735">
    <property type="entry name" value="NAD(P)-binding Rossmann-fold domains"/>
    <property type="match status" value="1"/>
</dbReference>
<dbReference type="Gene3D" id="3.90.180.10">
    <property type="entry name" value="Medium-chain alcohol dehydrogenases, catalytic domain"/>
    <property type="match status" value="1"/>
</dbReference>
<accession>A0A1K2HS78</accession>
<evidence type="ECO:0000256" key="1">
    <source>
        <dbReference type="ARBA" id="ARBA00023002"/>
    </source>
</evidence>
<gene>
    <name evidence="4" type="ORF">SAMN02983003_0025</name>
</gene>
<reference evidence="4 5" key="1">
    <citation type="submission" date="2016-11" db="EMBL/GenBank/DDBJ databases">
        <authorList>
            <person name="Jaros S."/>
            <person name="Januszkiewicz K."/>
            <person name="Wedrychowicz H."/>
        </authorList>
    </citation>
    <scope>NUCLEOTIDE SEQUENCE [LARGE SCALE GENOMIC DNA]</scope>
    <source>
        <strain evidence="4 5">ATCC 23634</strain>
    </source>
</reference>
<name>A0A1K2HS78_9HYPH</name>
<dbReference type="InterPro" id="IPR013149">
    <property type="entry name" value="ADH-like_C"/>
</dbReference>
<evidence type="ECO:0000259" key="2">
    <source>
        <dbReference type="Pfam" id="PF00107"/>
    </source>
</evidence>
<dbReference type="InterPro" id="IPR011032">
    <property type="entry name" value="GroES-like_sf"/>
</dbReference>
<dbReference type="Proteomes" id="UP000183447">
    <property type="component" value="Unassembled WGS sequence"/>
</dbReference>
<dbReference type="Gene3D" id="3.40.50.720">
    <property type="entry name" value="NAD(P)-binding Rossmann-like Domain"/>
    <property type="match status" value="1"/>
</dbReference>
<feature type="domain" description="Alcohol dehydrogenase-like N-terminal" evidence="3">
    <location>
        <begin position="29"/>
        <end position="134"/>
    </location>
</feature>
<dbReference type="InterPro" id="IPR050129">
    <property type="entry name" value="Zn_alcohol_dh"/>
</dbReference>
<evidence type="ECO:0000313" key="5">
    <source>
        <dbReference type="Proteomes" id="UP000183447"/>
    </source>
</evidence>
<dbReference type="STRING" id="665118.SAMN02983003_0025"/>
<dbReference type="Pfam" id="PF00107">
    <property type="entry name" value="ADH_zinc_N"/>
    <property type="match status" value="1"/>
</dbReference>
<evidence type="ECO:0000313" key="4">
    <source>
        <dbReference type="EMBL" id="SFZ80607.1"/>
    </source>
</evidence>
<dbReference type="InterPro" id="IPR036291">
    <property type="entry name" value="NAD(P)-bd_dom_sf"/>
</dbReference>
<proteinExistence type="predicted"/>
<dbReference type="InterPro" id="IPR013154">
    <property type="entry name" value="ADH-like_N"/>
</dbReference>
<dbReference type="SUPFAM" id="SSF50129">
    <property type="entry name" value="GroES-like"/>
    <property type="match status" value="1"/>
</dbReference>